<sequence>MHPRDRKLQTAALLFLASLIAWTGLTEAAVLPRSAASEKLEVHCIEEYGKYCGGKLSGFRFSDGCRVCKCEKTAVLCKKGPCKFFAGLDEDALDYCDGVLLRNAVAYKEFTRKAKAEKQKQQTVQGPKIDARSLKFNIKYETRPKTKKEEQAIKHEMIGVLQDQMKGAIQQTMQEAVKKQLTEKQRPNAVAVAPGS</sequence>
<name>A0A3P7QCY2_DIBLA</name>
<dbReference type="AlphaFoldDB" id="A0A3P7QCY2"/>
<reference evidence="2 3" key="1">
    <citation type="submission" date="2018-11" db="EMBL/GenBank/DDBJ databases">
        <authorList>
            <consortium name="Pathogen Informatics"/>
        </authorList>
    </citation>
    <scope>NUCLEOTIDE SEQUENCE [LARGE SCALE GENOMIC DNA]</scope>
</reference>
<proteinExistence type="predicted"/>
<evidence type="ECO:0000256" key="1">
    <source>
        <dbReference type="SAM" id="SignalP"/>
    </source>
</evidence>
<dbReference type="EMBL" id="UYRU01078996">
    <property type="protein sequence ID" value="VDN29722.1"/>
    <property type="molecule type" value="Genomic_DNA"/>
</dbReference>
<feature type="chain" id="PRO_5018284648" description="Pacifastin domain-containing protein" evidence="1">
    <location>
        <begin position="29"/>
        <end position="196"/>
    </location>
</feature>
<gene>
    <name evidence="2" type="ORF">DILT_LOCUS15416</name>
</gene>
<organism evidence="2 3">
    <name type="scientific">Dibothriocephalus latus</name>
    <name type="common">Fish tapeworm</name>
    <name type="synonym">Diphyllobothrium latum</name>
    <dbReference type="NCBI Taxonomy" id="60516"/>
    <lineage>
        <taxon>Eukaryota</taxon>
        <taxon>Metazoa</taxon>
        <taxon>Spiralia</taxon>
        <taxon>Lophotrochozoa</taxon>
        <taxon>Platyhelminthes</taxon>
        <taxon>Cestoda</taxon>
        <taxon>Eucestoda</taxon>
        <taxon>Diphyllobothriidea</taxon>
        <taxon>Diphyllobothriidae</taxon>
        <taxon>Dibothriocephalus</taxon>
    </lineage>
</organism>
<feature type="non-terminal residue" evidence="2">
    <location>
        <position position="196"/>
    </location>
</feature>
<accession>A0A3P7QCY2</accession>
<dbReference type="OrthoDB" id="6264643at2759"/>
<feature type="signal peptide" evidence="1">
    <location>
        <begin position="1"/>
        <end position="28"/>
    </location>
</feature>
<evidence type="ECO:0008006" key="4">
    <source>
        <dbReference type="Google" id="ProtNLM"/>
    </source>
</evidence>
<protein>
    <recommendedName>
        <fullName evidence="4">Pacifastin domain-containing protein</fullName>
    </recommendedName>
</protein>
<evidence type="ECO:0000313" key="2">
    <source>
        <dbReference type="EMBL" id="VDN29722.1"/>
    </source>
</evidence>
<keyword evidence="1" id="KW-0732">Signal</keyword>
<evidence type="ECO:0000313" key="3">
    <source>
        <dbReference type="Proteomes" id="UP000281553"/>
    </source>
</evidence>
<keyword evidence="3" id="KW-1185">Reference proteome</keyword>
<dbReference type="Proteomes" id="UP000281553">
    <property type="component" value="Unassembled WGS sequence"/>
</dbReference>